<evidence type="ECO:0000256" key="6">
    <source>
        <dbReference type="ARBA" id="ARBA00022692"/>
    </source>
</evidence>
<comment type="caution">
    <text evidence="15">The sequence shown here is derived from an EMBL/GenBank/DDBJ whole genome shotgun (WGS) entry which is preliminary data.</text>
</comment>
<dbReference type="PROSITE" id="PS50109">
    <property type="entry name" value="HIS_KIN"/>
    <property type="match status" value="1"/>
</dbReference>
<dbReference type="PRINTS" id="PR00344">
    <property type="entry name" value="BCTRLSENSOR"/>
</dbReference>
<dbReference type="SUPFAM" id="SSF47384">
    <property type="entry name" value="Homodimeric domain of signal transducing histidine kinase"/>
    <property type="match status" value="1"/>
</dbReference>
<keyword evidence="5" id="KW-0808">Transferase</keyword>
<dbReference type="PANTHER" id="PTHR45436:SF5">
    <property type="entry name" value="SENSOR HISTIDINE KINASE TRCS"/>
    <property type="match status" value="1"/>
</dbReference>
<evidence type="ECO:0000256" key="8">
    <source>
        <dbReference type="ARBA" id="ARBA00022989"/>
    </source>
</evidence>
<feature type="region of interest" description="Disordered" evidence="11">
    <location>
        <begin position="105"/>
        <end position="128"/>
    </location>
</feature>
<evidence type="ECO:0000256" key="1">
    <source>
        <dbReference type="ARBA" id="ARBA00000085"/>
    </source>
</evidence>
<dbReference type="EMBL" id="BJZT01000015">
    <property type="protein sequence ID" value="GEO99362.1"/>
    <property type="molecule type" value="Genomic_DNA"/>
</dbReference>
<evidence type="ECO:0000256" key="11">
    <source>
        <dbReference type="SAM" id="MobiDB-lite"/>
    </source>
</evidence>
<keyword evidence="8 12" id="KW-1133">Transmembrane helix</keyword>
<keyword evidence="6 12" id="KW-0812">Transmembrane</keyword>
<evidence type="ECO:0000256" key="7">
    <source>
        <dbReference type="ARBA" id="ARBA00022777"/>
    </source>
</evidence>
<dbReference type="AlphaFoldDB" id="A0A512INX8"/>
<evidence type="ECO:0000259" key="13">
    <source>
        <dbReference type="PROSITE" id="PS50109"/>
    </source>
</evidence>
<comment type="catalytic activity">
    <reaction evidence="1">
        <text>ATP + protein L-histidine = ADP + protein N-phospho-L-histidine.</text>
        <dbReference type="EC" id="2.7.13.3"/>
    </reaction>
</comment>
<dbReference type="InterPro" id="IPR050428">
    <property type="entry name" value="TCS_sensor_his_kinase"/>
</dbReference>
<dbReference type="GO" id="GO:0000155">
    <property type="term" value="F:phosphorelay sensor kinase activity"/>
    <property type="evidence" value="ECO:0007669"/>
    <property type="project" value="InterPro"/>
</dbReference>
<keyword evidence="9" id="KW-0902">Two-component regulatory system</keyword>
<reference evidence="15 16" key="1">
    <citation type="submission" date="2019-07" db="EMBL/GenBank/DDBJ databases">
        <title>Whole genome shotgun sequence of Methylobacterium haplocladii NBRC 107714.</title>
        <authorList>
            <person name="Hosoyama A."/>
            <person name="Uohara A."/>
            <person name="Ohji S."/>
            <person name="Ichikawa N."/>
        </authorList>
    </citation>
    <scope>NUCLEOTIDE SEQUENCE [LARGE SCALE GENOMIC DNA]</scope>
    <source>
        <strain evidence="15 16">NBRC 107714</strain>
    </source>
</reference>
<dbReference type="Pfam" id="PF02518">
    <property type="entry name" value="HATPase_c"/>
    <property type="match status" value="1"/>
</dbReference>
<dbReference type="GO" id="GO:0005886">
    <property type="term" value="C:plasma membrane"/>
    <property type="evidence" value="ECO:0007669"/>
    <property type="project" value="TreeGrafter"/>
</dbReference>
<keyword evidence="16" id="KW-1185">Reference proteome</keyword>
<feature type="transmembrane region" description="Helical" evidence="12">
    <location>
        <begin position="171"/>
        <end position="194"/>
    </location>
</feature>
<keyword evidence="10 12" id="KW-0472">Membrane</keyword>
<dbReference type="InterPro" id="IPR004358">
    <property type="entry name" value="Sig_transdc_His_kin-like_C"/>
</dbReference>
<dbReference type="Gene3D" id="1.10.287.130">
    <property type="match status" value="1"/>
</dbReference>
<protein>
    <recommendedName>
        <fullName evidence="3">histidine kinase</fullName>
        <ecNumber evidence="3">2.7.13.3</ecNumber>
    </recommendedName>
</protein>
<dbReference type="PANTHER" id="PTHR45436">
    <property type="entry name" value="SENSOR HISTIDINE KINASE YKOH"/>
    <property type="match status" value="1"/>
</dbReference>
<evidence type="ECO:0000259" key="14">
    <source>
        <dbReference type="PROSITE" id="PS50885"/>
    </source>
</evidence>
<evidence type="ECO:0000256" key="2">
    <source>
        <dbReference type="ARBA" id="ARBA00004370"/>
    </source>
</evidence>
<keyword evidence="4" id="KW-0597">Phosphoprotein</keyword>
<evidence type="ECO:0000313" key="16">
    <source>
        <dbReference type="Proteomes" id="UP000321258"/>
    </source>
</evidence>
<dbReference type="EC" id="2.7.13.3" evidence="3"/>
<proteinExistence type="predicted"/>
<dbReference type="InterPro" id="IPR036097">
    <property type="entry name" value="HisK_dim/P_sf"/>
</dbReference>
<comment type="subcellular location">
    <subcellularLocation>
        <location evidence="2">Membrane</location>
    </subcellularLocation>
</comment>
<evidence type="ECO:0000256" key="10">
    <source>
        <dbReference type="ARBA" id="ARBA00023136"/>
    </source>
</evidence>
<feature type="domain" description="HAMP" evidence="14">
    <location>
        <begin position="191"/>
        <end position="242"/>
    </location>
</feature>
<dbReference type="PROSITE" id="PS50885">
    <property type="entry name" value="HAMP"/>
    <property type="match status" value="1"/>
</dbReference>
<evidence type="ECO:0000313" key="15">
    <source>
        <dbReference type="EMBL" id="GEO99362.1"/>
    </source>
</evidence>
<evidence type="ECO:0000256" key="4">
    <source>
        <dbReference type="ARBA" id="ARBA00022553"/>
    </source>
</evidence>
<dbReference type="OrthoDB" id="9809567at2"/>
<name>A0A512INX8_9HYPH</name>
<dbReference type="InterPro" id="IPR003660">
    <property type="entry name" value="HAMP_dom"/>
</dbReference>
<accession>A0A512INX8</accession>
<feature type="domain" description="Histidine kinase" evidence="13">
    <location>
        <begin position="250"/>
        <end position="448"/>
    </location>
</feature>
<feature type="transmembrane region" description="Helical" evidence="12">
    <location>
        <begin position="14"/>
        <end position="38"/>
    </location>
</feature>
<dbReference type="InterPro" id="IPR003594">
    <property type="entry name" value="HATPase_dom"/>
</dbReference>
<sequence length="448" mass="47549">MKRLFGLGSLQRRLFFGAALFILIALVVAGLAIGLVLYRFARAQVDGRLDAEIAALVTDLKREPDRLELAGEHRIPGSDRGPRGWYWQVRSGDTVLRSASLEGATLEPPARTEPEHADGPSPADGTGPQGEALILRILTLPAANGAPAATIMASAPSAALHGPLREAARTLAITLGLLGLGLLAAVTAQVRLGLRPLDRLRDNLAEVRAGTRARVPIEQPSEVRPLVDEVNLLLDRNEAGLERARAQVANLAHGLKTPLATLTMALDGTRDPDGQLSHLVSGMDRRVRHHLRRARAAALGGPTRARSDLAAHAADLADILARLHADKALRIENAVAAGTLVPCEGQDLDEMLGNLVDNACRWARTRVRISAERAGSTVDVSVEDDGRGLEAEAIAHVLLRGRRLDESVPGDGFGLPITLELAELYGGGLDLGRSDLGGLRAVLRLPAS</sequence>
<dbReference type="Gene3D" id="3.30.565.10">
    <property type="entry name" value="Histidine kinase-like ATPase, C-terminal domain"/>
    <property type="match status" value="1"/>
</dbReference>
<evidence type="ECO:0000256" key="5">
    <source>
        <dbReference type="ARBA" id="ARBA00022679"/>
    </source>
</evidence>
<evidence type="ECO:0000256" key="9">
    <source>
        <dbReference type="ARBA" id="ARBA00023012"/>
    </source>
</evidence>
<keyword evidence="7 15" id="KW-0418">Kinase</keyword>
<dbReference type="RefSeq" id="WP_147078258.1">
    <property type="nucleotide sequence ID" value="NZ_BJZT01000015.1"/>
</dbReference>
<dbReference type="Proteomes" id="UP000321258">
    <property type="component" value="Unassembled WGS sequence"/>
</dbReference>
<dbReference type="InterPro" id="IPR036890">
    <property type="entry name" value="HATPase_C_sf"/>
</dbReference>
<evidence type="ECO:0000256" key="12">
    <source>
        <dbReference type="SAM" id="Phobius"/>
    </source>
</evidence>
<organism evidence="15 16">
    <name type="scientific">Methylobacterium haplocladii</name>
    <dbReference type="NCBI Taxonomy" id="1176176"/>
    <lineage>
        <taxon>Bacteria</taxon>
        <taxon>Pseudomonadati</taxon>
        <taxon>Pseudomonadota</taxon>
        <taxon>Alphaproteobacteria</taxon>
        <taxon>Hyphomicrobiales</taxon>
        <taxon>Methylobacteriaceae</taxon>
        <taxon>Methylobacterium</taxon>
    </lineage>
</organism>
<dbReference type="SMART" id="SM00387">
    <property type="entry name" value="HATPase_c"/>
    <property type="match status" value="1"/>
</dbReference>
<dbReference type="InterPro" id="IPR005467">
    <property type="entry name" value="His_kinase_dom"/>
</dbReference>
<evidence type="ECO:0000256" key="3">
    <source>
        <dbReference type="ARBA" id="ARBA00012438"/>
    </source>
</evidence>
<gene>
    <name evidence="15" type="ORF">MHA02_17500</name>
</gene>
<dbReference type="SUPFAM" id="SSF55874">
    <property type="entry name" value="ATPase domain of HSP90 chaperone/DNA topoisomerase II/histidine kinase"/>
    <property type="match status" value="1"/>
</dbReference>